<proteinExistence type="predicted"/>
<feature type="coiled-coil region" evidence="2">
    <location>
        <begin position="404"/>
        <end position="444"/>
    </location>
</feature>
<evidence type="ECO:0008006" key="5">
    <source>
        <dbReference type="Google" id="ProtNLM"/>
    </source>
</evidence>
<reference evidence="3 4" key="1">
    <citation type="submission" date="2008-07" db="EMBL/GenBank/DDBJ databases">
        <authorList>
            <person name="Gonzalez J."/>
            <person name="Sokolova T."/>
            <person name="Ferriera S."/>
            <person name="Johnson J."/>
            <person name="Kravitz S."/>
            <person name="Beeson K."/>
            <person name="Sutton G."/>
            <person name="Rogers Y.-H."/>
            <person name="Friedman R."/>
            <person name="Frazier M."/>
            <person name="Venter J.C."/>
        </authorList>
    </citation>
    <scope>NUCLEOTIDE SEQUENCE [LARGE SCALE GENOMIC DNA]</scope>
    <source>
        <strain evidence="3 4">DSM 12653</strain>
    </source>
</reference>
<sequence length="498" mass="57796">MASFAARIYGKGVKSMIVIQAKLIFLNQEDKQIVLDLMRRWSSCMRYAYKRLLEGHDRKTLKRDLQEPFELNSRYVDDAIMKAGSVLESSKELGNNPKKVIFGGRDLFKKLQNRHINGKEYQKLKTKWQERRKGNLYSRGDKSKKGNLNTRIEVRKNGTFLRINVWERKYVYARIEAGYKKNKSRKNKSRGELLQEIAESNIPYSVELKLKNGNIYAYFAIEEEYPEIKITKEKGVIGIDINAYPDNISWAEVDEKGNLISYGSIPMPELTSGSKDKKEYYRWQYAHEIVKIAKEKGKAIVIEGLEIKDKGKRGDFSGRKSRRIRHSFSYKSLLSKIKTLAKREGIEVIEVNPSYTSIIGMLKYAPQYMITKDVAAAYVIARRGLGLQEEIPDNYMKFLNALTVEELEELKDHVKKTVKNIHLKKKHMKEINKVIKLIQSLESESERVLKPLYGTSFSTYNFWRVLKVAVVTPLSPEKILRDFSTLKGLLIQGKWRDP</sequence>
<dbReference type="NCBIfam" id="TIGR01766">
    <property type="entry name" value="IS200/IS605 family accessory protein TnpB-like domain"/>
    <property type="match status" value="1"/>
</dbReference>
<evidence type="ECO:0000313" key="4">
    <source>
        <dbReference type="Proteomes" id="UP000010146"/>
    </source>
</evidence>
<name>A0A0F5PKR0_9THEO</name>
<organism evidence="3 4">
    <name type="scientific">Caldanaerobacter subterraneus subsp. pacificus DSM 12653</name>
    <dbReference type="NCBI Taxonomy" id="391606"/>
    <lineage>
        <taxon>Bacteria</taxon>
        <taxon>Bacillati</taxon>
        <taxon>Bacillota</taxon>
        <taxon>Clostridia</taxon>
        <taxon>Thermoanaerobacterales</taxon>
        <taxon>Thermoanaerobacteraceae</taxon>
        <taxon>Caldanaerobacter</taxon>
    </lineage>
</organism>
<evidence type="ECO:0000313" key="3">
    <source>
        <dbReference type="EMBL" id="KKC29218.1"/>
    </source>
</evidence>
<comment type="caution">
    <text evidence="3">The sequence shown here is derived from an EMBL/GenBank/DDBJ whole genome shotgun (WGS) entry which is preliminary data.</text>
</comment>
<evidence type="ECO:0000256" key="2">
    <source>
        <dbReference type="SAM" id="Coils"/>
    </source>
</evidence>
<gene>
    <name evidence="3" type="ORF">CDSM653_01834</name>
</gene>
<dbReference type="InterPro" id="IPR010094">
    <property type="entry name" value="Transposase_put_N"/>
</dbReference>
<dbReference type="GO" id="GO:0003677">
    <property type="term" value="F:DNA binding"/>
    <property type="evidence" value="ECO:0007669"/>
    <property type="project" value="UniProtKB-KW"/>
</dbReference>
<protein>
    <recommendedName>
        <fullName evidence="5">Transposase</fullName>
    </recommendedName>
</protein>
<accession>A0A0F5PKR0</accession>
<dbReference type="InterPro" id="IPR010095">
    <property type="entry name" value="Cas12f1-like_TNB"/>
</dbReference>
<reference evidence="3 4" key="2">
    <citation type="journal article" date="2015" name="BMC Genomics">
        <title>Analysis of three genomes within the thermophilic bacterial species Caldanaerobacter subterraneus with a focus on carbon monoxide dehydrogenase evolution and hydrolase diversity.</title>
        <authorList>
            <person name="Sant'Anna F.H."/>
            <person name="Lebedinsky A.V."/>
            <person name="Sokolova T.G."/>
            <person name="Robb F.T."/>
            <person name="Gonzalez J.M."/>
        </authorList>
    </citation>
    <scope>NUCLEOTIDE SEQUENCE [LARGE SCALE GENOMIC DNA]</scope>
    <source>
        <strain evidence="3 4">DSM 12653</strain>
    </source>
</reference>
<keyword evidence="1" id="KW-0238">DNA-binding</keyword>
<dbReference type="EMBL" id="ABXP02000104">
    <property type="protein sequence ID" value="KKC29218.1"/>
    <property type="molecule type" value="Genomic_DNA"/>
</dbReference>
<dbReference type="AlphaFoldDB" id="A0A0F5PKR0"/>
<keyword evidence="2" id="KW-0175">Coiled coil</keyword>
<reference evidence="4" key="3">
    <citation type="submission" date="2015-02" db="EMBL/GenBank/DDBJ databases">
        <title>Genome analysis of three genomes within the thermophilic hydrogenogenic bacterial species Caldanaerobacter subterraneus.</title>
        <authorList>
            <person name="Sant'Anna F.H."/>
            <person name="Lebedinsky A."/>
            <person name="Sokolova T."/>
            <person name="Robb F.T."/>
            <person name="Gonzalez J.M."/>
        </authorList>
    </citation>
    <scope>NUCLEOTIDE SEQUENCE [LARGE SCALE GENOMIC DNA]</scope>
    <source>
        <strain evidence="4">DSM 12653</strain>
    </source>
</reference>
<evidence type="ECO:0000256" key="1">
    <source>
        <dbReference type="ARBA" id="ARBA00023125"/>
    </source>
</evidence>
<dbReference type="Proteomes" id="UP000010146">
    <property type="component" value="Unassembled WGS sequence"/>
</dbReference>
<dbReference type="NCBIfam" id="TIGR01765">
    <property type="entry name" value="tspaseT_teng_N"/>
    <property type="match status" value="1"/>
</dbReference>